<dbReference type="InterPro" id="IPR051458">
    <property type="entry name" value="Cyt/Met_Dipeptidase"/>
</dbReference>
<keyword evidence="3" id="KW-0378">Hydrolase</keyword>
<evidence type="ECO:0000313" key="5">
    <source>
        <dbReference type="EMBL" id="PPK63276.1"/>
    </source>
</evidence>
<dbReference type="SUPFAM" id="SSF53187">
    <property type="entry name" value="Zn-dependent exopeptidases"/>
    <property type="match status" value="1"/>
</dbReference>
<dbReference type="EMBL" id="PTIX01000030">
    <property type="protein sequence ID" value="PPK63276.1"/>
    <property type="molecule type" value="Genomic_DNA"/>
</dbReference>
<dbReference type="NCBIfam" id="NF005914">
    <property type="entry name" value="PRK07907.1"/>
    <property type="match status" value="1"/>
</dbReference>
<dbReference type="Gene3D" id="3.30.70.360">
    <property type="match status" value="1"/>
</dbReference>
<dbReference type="InterPro" id="IPR011650">
    <property type="entry name" value="Peptidase_M20_dimer"/>
</dbReference>
<reference evidence="5 6" key="1">
    <citation type="submission" date="2018-02" db="EMBL/GenBank/DDBJ databases">
        <title>Genomic Encyclopedia of Archaeal and Bacterial Type Strains, Phase II (KMG-II): from individual species to whole genera.</title>
        <authorList>
            <person name="Goeker M."/>
        </authorList>
    </citation>
    <scope>NUCLEOTIDE SEQUENCE [LARGE SCALE GENOMIC DNA]</scope>
    <source>
        <strain evidence="5 6">YU 961-1</strain>
    </source>
</reference>
<name>A0A2S6GDW7_9PSEU</name>
<evidence type="ECO:0000256" key="1">
    <source>
        <dbReference type="ARBA" id="ARBA00022670"/>
    </source>
</evidence>
<keyword evidence="6" id="KW-1185">Reference proteome</keyword>
<dbReference type="RefSeq" id="WP_104482924.1">
    <property type="nucleotide sequence ID" value="NZ_CP154825.1"/>
</dbReference>
<evidence type="ECO:0000259" key="4">
    <source>
        <dbReference type="Pfam" id="PF07687"/>
    </source>
</evidence>
<keyword evidence="2" id="KW-0479">Metal-binding</keyword>
<dbReference type="PANTHER" id="PTHR43270:SF12">
    <property type="entry name" value="SUCCINYL-DIAMINOPIMELATE DESUCCINYLASE"/>
    <property type="match status" value="1"/>
</dbReference>
<evidence type="ECO:0000256" key="3">
    <source>
        <dbReference type="ARBA" id="ARBA00022801"/>
    </source>
</evidence>
<feature type="domain" description="Peptidase M20 dimerisation" evidence="4">
    <location>
        <begin position="224"/>
        <end position="365"/>
    </location>
</feature>
<dbReference type="PANTHER" id="PTHR43270">
    <property type="entry name" value="BETA-ALA-HIS DIPEPTIDASE"/>
    <property type="match status" value="1"/>
</dbReference>
<dbReference type="Pfam" id="PF07687">
    <property type="entry name" value="M20_dimer"/>
    <property type="match status" value="1"/>
</dbReference>
<dbReference type="GO" id="GO:0046872">
    <property type="term" value="F:metal ion binding"/>
    <property type="evidence" value="ECO:0007669"/>
    <property type="project" value="UniProtKB-KW"/>
</dbReference>
<protein>
    <submittedName>
        <fullName evidence="5">Acetylornithine deacetylase/succinyl-diaminopimelate desuccinylase-like protein</fullName>
    </submittedName>
</protein>
<proteinExistence type="predicted"/>
<comment type="caution">
    <text evidence="5">The sequence shown here is derived from an EMBL/GenBank/DDBJ whole genome shotgun (WGS) entry which is preliminary data.</text>
</comment>
<gene>
    <name evidence="5" type="ORF">CLV40_13068</name>
</gene>
<dbReference type="GO" id="GO:0008233">
    <property type="term" value="F:peptidase activity"/>
    <property type="evidence" value="ECO:0007669"/>
    <property type="project" value="UniProtKB-KW"/>
</dbReference>
<dbReference type="OrthoDB" id="9761532at2"/>
<dbReference type="GO" id="GO:0006508">
    <property type="term" value="P:proteolysis"/>
    <property type="evidence" value="ECO:0007669"/>
    <property type="project" value="UniProtKB-KW"/>
</dbReference>
<dbReference type="Gene3D" id="3.40.630.10">
    <property type="entry name" value="Zn peptidases"/>
    <property type="match status" value="1"/>
</dbReference>
<dbReference type="AlphaFoldDB" id="A0A2S6GDW7"/>
<accession>A0A2S6GDW7</accession>
<keyword evidence="1" id="KW-0645">Protease</keyword>
<organism evidence="5 6">
    <name type="scientific">Actinokineospora auranticolor</name>
    <dbReference type="NCBI Taxonomy" id="155976"/>
    <lineage>
        <taxon>Bacteria</taxon>
        <taxon>Bacillati</taxon>
        <taxon>Actinomycetota</taxon>
        <taxon>Actinomycetes</taxon>
        <taxon>Pseudonocardiales</taxon>
        <taxon>Pseudonocardiaceae</taxon>
        <taxon>Actinokineospora</taxon>
    </lineage>
</organism>
<dbReference type="Proteomes" id="UP000239203">
    <property type="component" value="Unassembled WGS sequence"/>
</dbReference>
<dbReference type="InterPro" id="IPR002933">
    <property type="entry name" value="Peptidase_M20"/>
</dbReference>
<sequence>MFPDAPMMVLPEQRLRARVHELVPELWQTLGDLVRHRSVNATPDPPLAVTAETIAGMFQDAGITSAHVETITHADKTSAPLVLADQVAHGGLTTVLLYAHYDVQPADESKWTKTKPFVPAEFVDENHDPRLYGRGAADDKSGIVMHLGAIKALRGNLGQLPINIKLVFEGEEETGGSVLESYLAAHPDDPRFHADIIIVADTGNVRVGAPTLTQTLRGIVMADVVVETLAAKVHSGMYGGPVPDAFMALVQMLAALQDRKTGDVAVEGLNTFDHPWPTVSEAAYRSQAGVLPSTSLIGSGTIEKLLYGKPSVNVVGLSGLPLVSGASNVLCPKAKARVSMRLAPNQNPEEAYEALRAHLAAAAPWGLKPTITQVGEGAGFVSGEGEHQVEIENALREAYGAAMVAKAGQGGSIPLVNAFRQANPKSDVVLWGCEEPRANIHGADESVSQSELEHMTLAEALLLQSVMSPIPIQK</sequence>
<dbReference type="Pfam" id="PF01546">
    <property type="entry name" value="Peptidase_M20"/>
    <property type="match status" value="1"/>
</dbReference>
<evidence type="ECO:0000256" key="2">
    <source>
        <dbReference type="ARBA" id="ARBA00022723"/>
    </source>
</evidence>
<evidence type="ECO:0000313" key="6">
    <source>
        <dbReference type="Proteomes" id="UP000239203"/>
    </source>
</evidence>